<name>A0A6A6PFV0_9PEZI</name>
<feature type="compositionally biased region" description="Polar residues" evidence="2">
    <location>
        <begin position="49"/>
        <end position="71"/>
    </location>
</feature>
<evidence type="ECO:0000259" key="3">
    <source>
        <dbReference type="Pfam" id="PF24564"/>
    </source>
</evidence>
<gene>
    <name evidence="4" type="ORF">BDY17DRAFT_328139</name>
</gene>
<dbReference type="SUPFAM" id="SSF52540">
    <property type="entry name" value="P-loop containing nucleoside triphosphate hydrolases"/>
    <property type="match status" value="1"/>
</dbReference>
<proteinExistence type="predicted"/>
<feature type="region of interest" description="Disordered" evidence="2">
    <location>
        <begin position="1"/>
        <end position="85"/>
    </location>
</feature>
<dbReference type="RefSeq" id="XP_033585174.1">
    <property type="nucleotide sequence ID" value="XM_033737799.1"/>
</dbReference>
<dbReference type="GeneID" id="54478801"/>
<feature type="domain" description="DUF7605" evidence="3">
    <location>
        <begin position="671"/>
        <end position="830"/>
    </location>
</feature>
<dbReference type="EMBL" id="MU001643">
    <property type="protein sequence ID" value="KAF2478604.1"/>
    <property type="molecule type" value="Genomic_DNA"/>
</dbReference>
<dbReference type="OrthoDB" id="5427350at2759"/>
<dbReference type="PANTHER" id="PTHR36681">
    <property type="entry name" value="NUCLEAR GTPASE, GERMINAL CENTER-ASSOCIATED, TANDEM DUPLICATE 3"/>
    <property type="match status" value="1"/>
</dbReference>
<sequence length="992" mass="110601">MSTPDPLAQGGHSDAMDIDQPKKRDADSLFVHEDEEDEAGHNSKRQKQNFDSAYASQSQGGTPEQNHDSAPQSPPKTPSRKHKSTIIIVDGKVPGLKQWLGDRRPCLAVYHPSFKQSEKEATQACNRFIDQHAFLKDKGYCNAEVDHIVHSRLPKFRFPASSYPVPKPVVLLGAAGAGKSSGLNCYLDKTAVAVESDSGARGTKTVHEYSTACHDQNSKYRVVARYAPLKQVQLEVEKHCSAVVNWRQREKGQFDAEEEDDMKKQHDTAMDFFNTLLGDREDFDVDLEDTDYFEDNSGEDVPDLADELCGYILELLESKGVVGNDMTQSLEAEDEEELNRIFTALSGPAGMNDISRGKVSTWPLISKIEIHLSNNVLDDGVKIADAPGVTDTNHTVVQKTKDYLKEAGTIFVFTTPTRVKNNPDLDKNLTECIHLGKMQSTYLIVTNIDGKTSFKQTDLANLRAEDRAQYQDAEDRLHNLKHEHIRLMEAKKSESDFDEYKALEARGDEVALEIKQAEMKIQQVAVEIRNRSIELMVKNKFRELEGSKNAPDLKVIFTSNSEYQKHLTGYDENSLPILDREATGIPKVQDVLYRVPAIGKTHTLGRFIDVHLPGVFNGIIGTLTKSSLERKSEVATLIRNHFDEVEAIVGRILAELNSSYQDHIRGAFLANHAKWVAAIQAKLEGWSTYKAATFTAFCRRKGVWKALKDEPFSNWNYEIQEVYRAKLNGGFNLVDADLDATESGLINSINTLFQDLERKLEACEGLQGVNPKPLFRQFRVIRDGLIDDVTEHFQILLKDKAREIRNSATLRSEYTCITDIMDSTYTKCAELKAADVPPADPMPSKSASKTAPAPAKTAPTPLKSTGKTGTAKPKKKKGGVHAVRVEELRKKLVGDGGVTGVYDTLGKELRTCFTALIKNYEEKLKDDLASASEKVLEDFDLRYQTAAPTTEEDAEAVEMLKNEAQIALESIERAKALYEEAMAYETENAASA</sequence>
<feature type="coiled-coil region" evidence="1">
    <location>
        <begin position="463"/>
        <end position="520"/>
    </location>
</feature>
<evidence type="ECO:0000256" key="2">
    <source>
        <dbReference type="SAM" id="MobiDB-lite"/>
    </source>
</evidence>
<accession>A0A6A6PFV0</accession>
<evidence type="ECO:0000256" key="1">
    <source>
        <dbReference type="SAM" id="Coils"/>
    </source>
</evidence>
<keyword evidence="5" id="KW-1185">Reference proteome</keyword>
<feature type="compositionally biased region" description="Low complexity" evidence="2">
    <location>
        <begin position="843"/>
        <end position="871"/>
    </location>
</feature>
<evidence type="ECO:0000313" key="5">
    <source>
        <dbReference type="Proteomes" id="UP000799767"/>
    </source>
</evidence>
<dbReference type="Pfam" id="PF24564">
    <property type="entry name" value="DUF7605"/>
    <property type="match status" value="1"/>
</dbReference>
<dbReference type="AlphaFoldDB" id="A0A6A6PFV0"/>
<dbReference type="Gene3D" id="3.40.50.300">
    <property type="entry name" value="P-loop containing nucleotide triphosphate hydrolases"/>
    <property type="match status" value="1"/>
</dbReference>
<organism evidence="4 5">
    <name type="scientific">Neohortaea acidophila</name>
    <dbReference type="NCBI Taxonomy" id="245834"/>
    <lineage>
        <taxon>Eukaryota</taxon>
        <taxon>Fungi</taxon>
        <taxon>Dikarya</taxon>
        <taxon>Ascomycota</taxon>
        <taxon>Pezizomycotina</taxon>
        <taxon>Dothideomycetes</taxon>
        <taxon>Dothideomycetidae</taxon>
        <taxon>Mycosphaerellales</taxon>
        <taxon>Teratosphaeriaceae</taxon>
        <taxon>Neohortaea</taxon>
    </lineage>
</organism>
<feature type="coiled-coil region" evidence="1">
    <location>
        <begin position="954"/>
        <end position="981"/>
    </location>
</feature>
<keyword evidence="1" id="KW-0175">Coiled coil</keyword>
<feature type="region of interest" description="Disordered" evidence="2">
    <location>
        <begin position="836"/>
        <end position="880"/>
    </location>
</feature>
<feature type="compositionally biased region" description="Basic and acidic residues" evidence="2">
    <location>
        <begin position="19"/>
        <end position="32"/>
    </location>
</feature>
<dbReference type="InterPro" id="IPR056024">
    <property type="entry name" value="DUF7605"/>
</dbReference>
<dbReference type="Proteomes" id="UP000799767">
    <property type="component" value="Unassembled WGS sequence"/>
</dbReference>
<dbReference type="InterPro" id="IPR027417">
    <property type="entry name" value="P-loop_NTPase"/>
</dbReference>
<dbReference type="PANTHER" id="PTHR36681:SF3">
    <property type="entry name" value="NUCLEAR GTPASE, GERMINAL CENTER-ASSOCIATED, TANDEM DUPLICATE 3"/>
    <property type="match status" value="1"/>
</dbReference>
<evidence type="ECO:0000313" key="4">
    <source>
        <dbReference type="EMBL" id="KAF2478604.1"/>
    </source>
</evidence>
<reference evidence="4" key="1">
    <citation type="journal article" date="2020" name="Stud. Mycol.">
        <title>101 Dothideomycetes genomes: a test case for predicting lifestyles and emergence of pathogens.</title>
        <authorList>
            <person name="Haridas S."/>
            <person name="Albert R."/>
            <person name="Binder M."/>
            <person name="Bloem J."/>
            <person name="Labutti K."/>
            <person name="Salamov A."/>
            <person name="Andreopoulos B."/>
            <person name="Baker S."/>
            <person name="Barry K."/>
            <person name="Bills G."/>
            <person name="Bluhm B."/>
            <person name="Cannon C."/>
            <person name="Castanera R."/>
            <person name="Culley D."/>
            <person name="Daum C."/>
            <person name="Ezra D."/>
            <person name="Gonzalez J."/>
            <person name="Henrissat B."/>
            <person name="Kuo A."/>
            <person name="Liang C."/>
            <person name="Lipzen A."/>
            <person name="Lutzoni F."/>
            <person name="Magnuson J."/>
            <person name="Mondo S."/>
            <person name="Nolan M."/>
            <person name="Ohm R."/>
            <person name="Pangilinan J."/>
            <person name="Park H.-J."/>
            <person name="Ramirez L."/>
            <person name="Alfaro M."/>
            <person name="Sun H."/>
            <person name="Tritt A."/>
            <person name="Yoshinaga Y."/>
            <person name="Zwiers L.-H."/>
            <person name="Turgeon B."/>
            <person name="Goodwin S."/>
            <person name="Spatafora J."/>
            <person name="Crous P."/>
            <person name="Grigoriev I."/>
        </authorList>
    </citation>
    <scope>NUCLEOTIDE SEQUENCE</scope>
    <source>
        <strain evidence="4">CBS 113389</strain>
    </source>
</reference>
<protein>
    <recommendedName>
        <fullName evidence="3">DUF7605 domain-containing protein</fullName>
    </recommendedName>
</protein>